<reference evidence="1 2" key="1">
    <citation type="journal article" date="2013" name="Int. J. Med. Microbiol.">
        <title>Legionella oakridgensis ATCC 33761 genome sequence and phenotypic characterization reveals its replication capacity in amoebae.</title>
        <authorList>
            <person name="Brzuszkiewicz E."/>
            <person name="Schulz T."/>
            <person name="Rydzewski K."/>
            <person name="Daniel R."/>
            <person name="Gillmaier N."/>
            <person name="Dittmann C."/>
            <person name="Holland G."/>
            <person name="Schunder E."/>
            <person name="Lautner M."/>
            <person name="Eisenreich W."/>
            <person name="Luck C."/>
            <person name="Heuner K."/>
        </authorList>
    </citation>
    <scope>NUCLEOTIDE SEQUENCE [LARGE SCALE GENOMIC DNA]</scope>
    <source>
        <strain>OR-10</strain>
        <strain evidence="2">ATCC 33761</strain>
    </source>
</reference>
<dbReference type="HOGENOM" id="CLU_2898708_0_0_6"/>
<dbReference type="AlphaFoldDB" id="W0BH73"/>
<dbReference type="KEGG" id="lok:Loa_02539"/>
<accession>W0BH73</accession>
<organism evidence="1 2">
    <name type="scientific">Legionella oakridgensis ATCC 33761 = DSM 21215</name>
    <dbReference type="NCBI Taxonomy" id="1268635"/>
    <lineage>
        <taxon>Bacteria</taxon>
        <taxon>Pseudomonadati</taxon>
        <taxon>Pseudomonadota</taxon>
        <taxon>Gammaproteobacteria</taxon>
        <taxon>Legionellales</taxon>
        <taxon>Legionellaceae</taxon>
        <taxon>Legionella</taxon>
    </lineage>
</organism>
<evidence type="ECO:0000313" key="2">
    <source>
        <dbReference type="Proteomes" id="UP000018838"/>
    </source>
</evidence>
<dbReference type="STRING" id="1268635.Loa_02539"/>
<sequence length="62" mass="7117">MGELALEPEKAFMTKCEELQESLIEDLKGNTDSIIRKTFLTWLAEKQRAINADLKSRSAEKF</sequence>
<protein>
    <submittedName>
        <fullName evidence="1">Uncharacterized protein</fullName>
    </submittedName>
</protein>
<dbReference type="PATRIC" id="fig|1268635.3.peg.2605"/>
<gene>
    <name evidence="1" type="ORF">Loa_02539</name>
</gene>
<proteinExistence type="predicted"/>
<dbReference type="Proteomes" id="UP000018838">
    <property type="component" value="Chromosome"/>
</dbReference>
<dbReference type="EMBL" id="CP004006">
    <property type="protein sequence ID" value="AHE68076.1"/>
    <property type="molecule type" value="Genomic_DNA"/>
</dbReference>
<evidence type="ECO:0000313" key="1">
    <source>
        <dbReference type="EMBL" id="AHE68076.1"/>
    </source>
</evidence>
<keyword evidence="2" id="KW-1185">Reference proteome</keyword>
<name>W0BH73_9GAMM</name>